<feature type="region of interest" description="Disordered" evidence="1">
    <location>
        <begin position="40"/>
        <end position="70"/>
    </location>
</feature>
<reference evidence="2 3" key="1">
    <citation type="journal article" date="2021" name="BMC Biol.">
        <title>Horizontally acquired antibacterial genes associated with adaptive radiation of ladybird beetles.</title>
        <authorList>
            <person name="Li H.S."/>
            <person name="Tang X.F."/>
            <person name="Huang Y.H."/>
            <person name="Xu Z.Y."/>
            <person name="Chen M.L."/>
            <person name="Du X.Y."/>
            <person name="Qiu B.Y."/>
            <person name="Chen P.T."/>
            <person name="Zhang W."/>
            <person name="Slipinski A."/>
            <person name="Escalona H.E."/>
            <person name="Waterhouse R.M."/>
            <person name="Zwick A."/>
            <person name="Pang H."/>
        </authorList>
    </citation>
    <scope>NUCLEOTIDE SEQUENCE [LARGE SCALE GENOMIC DNA]</scope>
    <source>
        <strain evidence="2">SYSU2018</strain>
    </source>
</reference>
<name>A0ABD2P9D7_9CUCU</name>
<feature type="compositionally biased region" description="Polar residues" evidence="1">
    <location>
        <begin position="60"/>
        <end position="70"/>
    </location>
</feature>
<gene>
    <name evidence="2" type="ORF">HHI36_002033</name>
</gene>
<feature type="non-terminal residue" evidence="2">
    <location>
        <position position="1"/>
    </location>
</feature>
<organism evidence="2 3">
    <name type="scientific">Cryptolaemus montrouzieri</name>
    <dbReference type="NCBI Taxonomy" id="559131"/>
    <lineage>
        <taxon>Eukaryota</taxon>
        <taxon>Metazoa</taxon>
        <taxon>Ecdysozoa</taxon>
        <taxon>Arthropoda</taxon>
        <taxon>Hexapoda</taxon>
        <taxon>Insecta</taxon>
        <taxon>Pterygota</taxon>
        <taxon>Neoptera</taxon>
        <taxon>Endopterygota</taxon>
        <taxon>Coleoptera</taxon>
        <taxon>Polyphaga</taxon>
        <taxon>Cucujiformia</taxon>
        <taxon>Coccinelloidea</taxon>
        <taxon>Coccinellidae</taxon>
        <taxon>Scymninae</taxon>
        <taxon>Scymnini</taxon>
        <taxon>Cryptolaemus</taxon>
    </lineage>
</organism>
<dbReference type="EMBL" id="JABFTP020000185">
    <property type="protein sequence ID" value="KAL3287566.1"/>
    <property type="molecule type" value="Genomic_DNA"/>
</dbReference>
<dbReference type="AlphaFoldDB" id="A0ABD2P9D7"/>
<keyword evidence="3" id="KW-1185">Reference proteome</keyword>
<evidence type="ECO:0000256" key="1">
    <source>
        <dbReference type="SAM" id="MobiDB-lite"/>
    </source>
</evidence>
<evidence type="ECO:0000313" key="3">
    <source>
        <dbReference type="Proteomes" id="UP001516400"/>
    </source>
</evidence>
<comment type="caution">
    <text evidence="2">The sequence shown here is derived from an EMBL/GenBank/DDBJ whole genome shotgun (WGS) entry which is preliminary data.</text>
</comment>
<dbReference type="Proteomes" id="UP001516400">
    <property type="component" value="Unassembled WGS sequence"/>
</dbReference>
<accession>A0ABD2P9D7</accession>
<sequence length="70" mass="7969">NGHQKYQNRREPRRTVDENLLEKLLNDGCQLDLDISVEETEPAGIFSSNDEDYTSRHTTDSVSDSNIPFG</sequence>
<protein>
    <submittedName>
        <fullName evidence="2">Uncharacterized protein</fullName>
    </submittedName>
</protein>
<proteinExistence type="predicted"/>
<evidence type="ECO:0000313" key="2">
    <source>
        <dbReference type="EMBL" id="KAL3287566.1"/>
    </source>
</evidence>